<sequence>MTCTKALCYRCHITKHSEHRVYDLTYDNKKTQVNLNNILLSCLRSTDKTLENFVSLQTKVIHNMKRTMTEMTRHRDCLMKHIND</sequence>
<accession>A0AAD9JZ49</accession>
<dbReference type="AlphaFoldDB" id="A0AAD9JZ49"/>
<dbReference type="EMBL" id="JAODUP010000111">
    <property type="protein sequence ID" value="KAK2161714.1"/>
    <property type="molecule type" value="Genomic_DNA"/>
</dbReference>
<comment type="caution">
    <text evidence="1">The sequence shown here is derived from an EMBL/GenBank/DDBJ whole genome shotgun (WGS) entry which is preliminary data.</text>
</comment>
<proteinExistence type="predicted"/>
<keyword evidence="2" id="KW-1185">Reference proteome</keyword>
<dbReference type="Proteomes" id="UP001208570">
    <property type="component" value="Unassembled WGS sequence"/>
</dbReference>
<evidence type="ECO:0000313" key="2">
    <source>
        <dbReference type="Proteomes" id="UP001208570"/>
    </source>
</evidence>
<name>A0AAD9JZ49_9ANNE</name>
<evidence type="ECO:0000313" key="1">
    <source>
        <dbReference type="EMBL" id="KAK2161714.1"/>
    </source>
</evidence>
<protein>
    <submittedName>
        <fullName evidence="1">Uncharacterized protein</fullName>
    </submittedName>
</protein>
<organism evidence="1 2">
    <name type="scientific">Paralvinella palmiformis</name>
    <dbReference type="NCBI Taxonomy" id="53620"/>
    <lineage>
        <taxon>Eukaryota</taxon>
        <taxon>Metazoa</taxon>
        <taxon>Spiralia</taxon>
        <taxon>Lophotrochozoa</taxon>
        <taxon>Annelida</taxon>
        <taxon>Polychaeta</taxon>
        <taxon>Sedentaria</taxon>
        <taxon>Canalipalpata</taxon>
        <taxon>Terebellida</taxon>
        <taxon>Terebelliformia</taxon>
        <taxon>Alvinellidae</taxon>
        <taxon>Paralvinella</taxon>
    </lineage>
</organism>
<reference evidence="1" key="1">
    <citation type="journal article" date="2023" name="Mol. Biol. Evol.">
        <title>Third-Generation Sequencing Reveals the Adaptive Role of the Epigenome in Three Deep-Sea Polychaetes.</title>
        <authorList>
            <person name="Perez M."/>
            <person name="Aroh O."/>
            <person name="Sun Y."/>
            <person name="Lan Y."/>
            <person name="Juniper S.K."/>
            <person name="Young C.R."/>
            <person name="Angers B."/>
            <person name="Qian P.Y."/>
        </authorList>
    </citation>
    <scope>NUCLEOTIDE SEQUENCE</scope>
    <source>
        <strain evidence="1">P08H-3</strain>
    </source>
</reference>
<gene>
    <name evidence="1" type="ORF">LSH36_111g05036</name>
</gene>